<protein>
    <submittedName>
        <fullName evidence="3">Uncharacterized protein</fullName>
    </submittedName>
</protein>
<dbReference type="RefSeq" id="WP_130107004.1">
    <property type="nucleotide sequence ID" value="NZ_CP025781.1"/>
</dbReference>
<evidence type="ECO:0000313" key="4">
    <source>
        <dbReference type="Proteomes" id="UP000515917"/>
    </source>
</evidence>
<dbReference type="AlphaFoldDB" id="A0A7G3GBF6"/>
<sequence>MAAGEIGIRITADGRVLIAEAGRATRAISAVGNQAKNTSTDMVRLANHTQTLSNNLAAVKRLGAGALALTGISLSVSELVSLNDELTNLDSRMKLVTYGAANLAAVQEKLYLGSQKAQTGYQATAGLFVDMTRATANLGYQQSIVLAFTDKVSKGLVVSGSAAESSKAALIQFAQAMNSGVLRGEEFNSLNEQTPFLLDALAVGLGKPRGELKKLADDGQLTADVVFPAMLRGLSGVDAQFAQITPTIARASAALSDHGAVAMHEFDKAAGISRNIAAGITFVNQHLDSMLTVMGFVGQSATLLAGVYSVKMVGGFAASTKAAIVDISAKKAVLAAEAELAAGAVVRAERMQLLAVQDMSRARAAVLAAEQQVAAGVAVLAADRERYASTAVLIRSELQLEQTRLLAQISDIGRAQRTQAMAVLSMELAAANAALIRTETALAAAELESAGGANASSAAQARLNVLREASVAATGSAAAATQALNIAQVGSAAAGTAAAGASGMFGTALAALGGPIGIAVIGLGLLAWNWDDIKRAANEAADASCKAARDVSDALKASDVAKANDALAVLKSERAKSAASETSLRSVPTAEMPDYAKAELKAAIDAEAERGERIRGEIQSGERALEAFKSKRREALLVGSERIYDGKDAMYAKAGYGNYKDSPVGLGKALSTKAYLDSHLTNAQQRTTALAEENKEYQRQLAIAGGSEELLKQINAAHKTGVSDIEDKYKDKSKKSDPLESNYLQQKLTLSKAIAAANTQIADSTAGVSSADGKHVAALAEWLKYDKEGAALGKDRVSVLQTLAKEADKQAVSAKQTAEYYDYMRSSAADIAKTQRDTASFKKIGVVSPYQNRQALEDEFVPGGKFAGEIDRPRKKSLQDQATAKDLAAMQQSNVLYGRENIQSLQQMQFSNDLLNRSVVEQEKLNLLHQAAVDFKKRSVGLTGEELAEAERLRDVYQQGVVQSLADKDAKQADALGGAKKGFDDYMDNAKNVSKQTEELAGSAMGGLEDSLVNAAMTGKMAFGDMAKSIMADLARIAIKKAIVMAVSSMFGSTTASAKGNAFAGGKVTAFAKGGAFTNTIATRPTLAPMALFGEAGAEAIMPLARDSTGSLGVKMLGPLPRGATGGAQQVSVSGGDVTIDLSVVYNANGTKEEKQSGDSNGAAVAKALGERMKSVTLTVIQQEQRPGGLLYGR</sequence>
<dbReference type="NCBIfam" id="TIGR02675">
    <property type="entry name" value="tape_meas_nterm"/>
    <property type="match status" value="1"/>
</dbReference>
<organism evidence="3 4">
    <name type="scientific">Iodobacter fluviatilis</name>
    <dbReference type="NCBI Taxonomy" id="537"/>
    <lineage>
        <taxon>Bacteria</taxon>
        <taxon>Pseudomonadati</taxon>
        <taxon>Pseudomonadota</taxon>
        <taxon>Betaproteobacteria</taxon>
        <taxon>Neisseriales</taxon>
        <taxon>Chitinibacteraceae</taxon>
        <taxon>Iodobacter</taxon>
    </lineage>
</organism>
<dbReference type="Pfam" id="PF20155">
    <property type="entry name" value="TMP_3"/>
    <property type="match status" value="1"/>
</dbReference>
<feature type="domain" description="Bacteriophage tail tape measure C-terminal" evidence="1">
    <location>
        <begin position="974"/>
        <end position="1047"/>
    </location>
</feature>
<dbReference type="Proteomes" id="UP000515917">
    <property type="component" value="Chromosome"/>
</dbReference>
<dbReference type="InterPro" id="IPR006431">
    <property type="entry name" value="Phage_tape_meas_C"/>
</dbReference>
<evidence type="ECO:0000313" key="3">
    <source>
        <dbReference type="EMBL" id="QBC44464.1"/>
    </source>
</evidence>
<dbReference type="EMBL" id="CP025781">
    <property type="protein sequence ID" value="QBC44464.1"/>
    <property type="molecule type" value="Genomic_DNA"/>
</dbReference>
<evidence type="ECO:0000259" key="1">
    <source>
        <dbReference type="Pfam" id="PF09718"/>
    </source>
</evidence>
<dbReference type="InterPro" id="IPR013491">
    <property type="entry name" value="Tape_meas_N"/>
</dbReference>
<proteinExistence type="predicted"/>
<accession>A0A7G3GBF6</accession>
<dbReference type="KEGG" id="ifl:C1H71_13600"/>
<gene>
    <name evidence="3" type="ORF">C1H71_13600</name>
</gene>
<keyword evidence="4" id="KW-1185">Reference proteome</keyword>
<evidence type="ECO:0000259" key="2">
    <source>
        <dbReference type="Pfam" id="PF20155"/>
    </source>
</evidence>
<name>A0A7G3GBF6_9NEIS</name>
<reference evidence="3 4" key="1">
    <citation type="submission" date="2018-01" db="EMBL/GenBank/DDBJ databases">
        <title>Genome sequence of Iodobacter sp. strain PCH194 isolated from Indian Trans-Himalaya.</title>
        <authorList>
            <person name="Kumar V."/>
            <person name="Thakur V."/>
            <person name="Kumar S."/>
            <person name="Singh D."/>
        </authorList>
    </citation>
    <scope>NUCLEOTIDE SEQUENCE [LARGE SCALE GENOMIC DNA]</scope>
    <source>
        <strain evidence="3 4">PCH194</strain>
    </source>
</reference>
<feature type="domain" description="Tape measure protein N-terminal" evidence="2">
    <location>
        <begin position="78"/>
        <end position="268"/>
    </location>
</feature>
<dbReference type="Pfam" id="PF09718">
    <property type="entry name" value="Tape_meas_lam_C"/>
    <property type="match status" value="1"/>
</dbReference>